<dbReference type="InterPro" id="IPR000462">
    <property type="entry name" value="CDP-OH_P_trans"/>
</dbReference>
<evidence type="ECO:0000313" key="8">
    <source>
        <dbReference type="EMBL" id="GMI40513.1"/>
    </source>
</evidence>
<feature type="domain" description="PSD13 N-terminal" evidence="7">
    <location>
        <begin position="19"/>
        <end position="184"/>
    </location>
</feature>
<accession>A0ABQ6N5U8</accession>
<evidence type="ECO:0000256" key="1">
    <source>
        <dbReference type="ARBA" id="ARBA00004370"/>
    </source>
</evidence>
<dbReference type="PROSITE" id="PS00379">
    <property type="entry name" value="CDP_ALCOHOL_P_TRANSF"/>
    <property type="match status" value="1"/>
</dbReference>
<feature type="transmembrane region" description="Helical" evidence="6">
    <location>
        <begin position="332"/>
        <end position="354"/>
    </location>
</feature>
<organism evidence="8 9">
    <name type="scientific">Tetraparma gracilis</name>
    <dbReference type="NCBI Taxonomy" id="2962635"/>
    <lineage>
        <taxon>Eukaryota</taxon>
        <taxon>Sar</taxon>
        <taxon>Stramenopiles</taxon>
        <taxon>Ochrophyta</taxon>
        <taxon>Bolidophyceae</taxon>
        <taxon>Parmales</taxon>
        <taxon>Triparmaceae</taxon>
        <taxon>Tetraparma</taxon>
    </lineage>
</organism>
<evidence type="ECO:0000256" key="4">
    <source>
        <dbReference type="ARBA" id="ARBA00023136"/>
    </source>
</evidence>
<keyword evidence="9" id="KW-1185">Reference proteome</keyword>
<dbReference type="InterPro" id="IPR048254">
    <property type="entry name" value="CDP_ALCOHOL_P_TRANSF_CS"/>
</dbReference>
<proteinExistence type="inferred from homology"/>
<sequence>MAEILEEQARNYPDLAESYTEMSSLYAAKKYHQLTTLLLAFSADPKNLRDANLNLVRLYTDFVSLFESKISPLSLSFITAKVAESYPASDQASSQALLESALEKRDKLGKEPSLYLSATLAFSQLSLASPPPSLRAELQQLREGLAELSGGDPRTHAAVYKAAARFHQMEGPPEEYYANALMYVLTFLHCPSWSSPAAPWLLIVNGLCVIAYYTLDCMDGKQARRTGASSPLGQLFDHGCDCLCNISHYSAVAAVLSPGPTAWSLAAQGILQFSFFVAQWQEYHTRSLPHKFGEFGVTEVNYSVGVLSIAAAFAPLDSLMGPDFRPIPGVDLPLNLVIISAWIGLNFCLLSLSFHGTLSSPSGVPALQHLLSPFLLASSLLLIPGAVVAENPRAISLGFGFAMCLLTVKMIVFSMAKMTYANWQPDALPVLAAVLISAAARPAVTPHGLSQMWQLVAGWQALRFAAWCKGAIGQLCEKLDIYCFSIKKKL</sequence>
<feature type="transmembrane region" description="Helical" evidence="6">
    <location>
        <begin position="394"/>
        <end position="415"/>
    </location>
</feature>
<evidence type="ECO:0000256" key="3">
    <source>
        <dbReference type="ARBA" id="ARBA00022679"/>
    </source>
</evidence>
<dbReference type="Pfam" id="PF22037">
    <property type="entry name" value="PSD13_N"/>
    <property type="match status" value="1"/>
</dbReference>
<evidence type="ECO:0000256" key="6">
    <source>
        <dbReference type="SAM" id="Phobius"/>
    </source>
</evidence>
<evidence type="ECO:0000256" key="2">
    <source>
        <dbReference type="ARBA" id="ARBA00010441"/>
    </source>
</evidence>
<evidence type="ECO:0000256" key="5">
    <source>
        <dbReference type="RuleBase" id="RU003750"/>
    </source>
</evidence>
<dbReference type="Pfam" id="PF01066">
    <property type="entry name" value="CDP-OH_P_transf"/>
    <property type="match status" value="1"/>
</dbReference>
<name>A0ABQ6N5U8_9STRA</name>
<feature type="transmembrane region" description="Helical" evidence="6">
    <location>
        <begin position="366"/>
        <end position="387"/>
    </location>
</feature>
<protein>
    <recommendedName>
        <fullName evidence="7">PSD13 N-terminal domain-containing protein</fullName>
    </recommendedName>
</protein>
<comment type="similarity">
    <text evidence="2 5">Belongs to the CDP-alcohol phosphatidyltransferase class-I family.</text>
</comment>
<keyword evidence="6" id="KW-1133">Transmembrane helix</keyword>
<feature type="transmembrane region" description="Helical" evidence="6">
    <location>
        <begin position="197"/>
        <end position="215"/>
    </location>
</feature>
<gene>
    <name evidence="8" type="ORF">TeGR_g9366</name>
</gene>
<keyword evidence="4 6" id="KW-0472">Membrane</keyword>
<dbReference type="Proteomes" id="UP001165060">
    <property type="component" value="Unassembled WGS sequence"/>
</dbReference>
<evidence type="ECO:0000259" key="7">
    <source>
        <dbReference type="Pfam" id="PF22037"/>
    </source>
</evidence>
<dbReference type="EMBL" id="BRYB01000941">
    <property type="protein sequence ID" value="GMI40513.1"/>
    <property type="molecule type" value="Genomic_DNA"/>
</dbReference>
<dbReference type="InterPro" id="IPR043130">
    <property type="entry name" value="CDP-OH_PTrfase_TM_dom"/>
</dbReference>
<dbReference type="InterPro" id="IPR014472">
    <property type="entry name" value="CHOPT"/>
</dbReference>
<keyword evidence="6" id="KW-0812">Transmembrane</keyword>
<comment type="subcellular location">
    <subcellularLocation>
        <location evidence="1">Membrane</location>
    </subcellularLocation>
</comment>
<reference evidence="8 9" key="1">
    <citation type="journal article" date="2023" name="Commun. Biol.">
        <title>Genome analysis of Parmales, the sister group of diatoms, reveals the evolutionary specialization of diatoms from phago-mixotrophs to photoautotrophs.</title>
        <authorList>
            <person name="Ban H."/>
            <person name="Sato S."/>
            <person name="Yoshikawa S."/>
            <person name="Yamada K."/>
            <person name="Nakamura Y."/>
            <person name="Ichinomiya M."/>
            <person name="Sato N."/>
            <person name="Blanc-Mathieu R."/>
            <person name="Endo H."/>
            <person name="Kuwata A."/>
            <person name="Ogata H."/>
        </authorList>
    </citation>
    <scope>NUCLEOTIDE SEQUENCE [LARGE SCALE GENOMIC DNA]</scope>
</reference>
<dbReference type="InterPro" id="IPR054179">
    <property type="entry name" value="PSD13_N"/>
</dbReference>
<dbReference type="Gene3D" id="1.20.120.1760">
    <property type="match status" value="1"/>
</dbReference>
<keyword evidence="3 5" id="KW-0808">Transferase</keyword>
<dbReference type="PANTHER" id="PTHR10414:SF37">
    <property type="entry name" value="BB IN A BOXCAR, ISOFORM C"/>
    <property type="match status" value="1"/>
</dbReference>
<feature type="transmembrane region" description="Helical" evidence="6">
    <location>
        <begin position="300"/>
        <end position="320"/>
    </location>
</feature>
<dbReference type="PANTHER" id="PTHR10414">
    <property type="entry name" value="ETHANOLAMINEPHOSPHOTRANSFERASE"/>
    <property type="match status" value="1"/>
</dbReference>
<evidence type="ECO:0000313" key="9">
    <source>
        <dbReference type="Proteomes" id="UP001165060"/>
    </source>
</evidence>
<comment type="caution">
    <text evidence="8">The sequence shown here is derived from an EMBL/GenBank/DDBJ whole genome shotgun (WGS) entry which is preliminary data.</text>
</comment>